<dbReference type="EMBL" id="BAAAUV010000037">
    <property type="protein sequence ID" value="GAA3239045.1"/>
    <property type="molecule type" value="Genomic_DNA"/>
</dbReference>
<dbReference type="RefSeq" id="WP_344838425.1">
    <property type="nucleotide sequence ID" value="NZ_BAAAUV010000037.1"/>
</dbReference>
<evidence type="ECO:0000313" key="3">
    <source>
        <dbReference type="Proteomes" id="UP001501237"/>
    </source>
</evidence>
<dbReference type="PROSITE" id="PS50222">
    <property type="entry name" value="EF_HAND_2"/>
    <property type="match status" value="1"/>
</dbReference>
<accession>A0ABP6QP49</accession>
<organism evidence="2 3">
    <name type="scientific">Actinocorallia longicatena</name>
    <dbReference type="NCBI Taxonomy" id="111803"/>
    <lineage>
        <taxon>Bacteria</taxon>
        <taxon>Bacillati</taxon>
        <taxon>Actinomycetota</taxon>
        <taxon>Actinomycetes</taxon>
        <taxon>Streptosporangiales</taxon>
        <taxon>Thermomonosporaceae</taxon>
        <taxon>Actinocorallia</taxon>
    </lineage>
</organism>
<sequence length="161" mass="18106">MRIEERRARLVTRFGRLDLEKHGRLDHADAASAARRLSEGVGRTAGCREERLLEAALRQVWDAVCDGRFEPVDSARFAWSVDRYGRAVAVAVQAAADATFDLADLDGHGRLNLREYAALCFACGVPDFEIIDGFERMAPDGLLARDRFREATLRYWLGYDS</sequence>
<dbReference type="InterPro" id="IPR002048">
    <property type="entry name" value="EF_hand_dom"/>
</dbReference>
<name>A0ABP6QP49_9ACTN</name>
<dbReference type="Proteomes" id="UP001501237">
    <property type="component" value="Unassembled WGS sequence"/>
</dbReference>
<protein>
    <recommendedName>
        <fullName evidence="1">EF-hand domain-containing protein</fullName>
    </recommendedName>
</protein>
<feature type="domain" description="EF-hand" evidence="1">
    <location>
        <begin position="91"/>
        <end position="126"/>
    </location>
</feature>
<reference evidence="3" key="1">
    <citation type="journal article" date="2019" name="Int. J. Syst. Evol. Microbiol.">
        <title>The Global Catalogue of Microorganisms (GCM) 10K type strain sequencing project: providing services to taxonomists for standard genome sequencing and annotation.</title>
        <authorList>
            <consortium name="The Broad Institute Genomics Platform"/>
            <consortium name="The Broad Institute Genome Sequencing Center for Infectious Disease"/>
            <person name="Wu L."/>
            <person name="Ma J."/>
        </authorList>
    </citation>
    <scope>NUCLEOTIDE SEQUENCE [LARGE SCALE GENOMIC DNA]</scope>
    <source>
        <strain evidence="3">JCM 9377</strain>
    </source>
</reference>
<gene>
    <name evidence="2" type="ORF">GCM10010468_74960</name>
</gene>
<dbReference type="SUPFAM" id="SSF47473">
    <property type="entry name" value="EF-hand"/>
    <property type="match status" value="1"/>
</dbReference>
<dbReference type="InterPro" id="IPR011992">
    <property type="entry name" value="EF-hand-dom_pair"/>
</dbReference>
<evidence type="ECO:0000313" key="2">
    <source>
        <dbReference type="EMBL" id="GAA3239045.1"/>
    </source>
</evidence>
<keyword evidence="3" id="KW-1185">Reference proteome</keyword>
<evidence type="ECO:0000259" key="1">
    <source>
        <dbReference type="PROSITE" id="PS50222"/>
    </source>
</evidence>
<proteinExistence type="predicted"/>
<dbReference type="Gene3D" id="1.10.238.10">
    <property type="entry name" value="EF-hand"/>
    <property type="match status" value="1"/>
</dbReference>
<comment type="caution">
    <text evidence="2">The sequence shown here is derived from an EMBL/GenBank/DDBJ whole genome shotgun (WGS) entry which is preliminary data.</text>
</comment>